<keyword evidence="1" id="KW-1185">Reference proteome</keyword>
<reference evidence="2" key="1">
    <citation type="submission" date="2022-11" db="UniProtKB">
        <authorList>
            <consortium name="WormBaseParasite"/>
        </authorList>
    </citation>
    <scope>IDENTIFICATION</scope>
</reference>
<dbReference type="Proteomes" id="UP000887566">
    <property type="component" value="Unplaced"/>
</dbReference>
<dbReference type="AlphaFoldDB" id="A0A914X3Q3"/>
<organism evidence="1 2">
    <name type="scientific">Plectus sambesii</name>
    <dbReference type="NCBI Taxonomy" id="2011161"/>
    <lineage>
        <taxon>Eukaryota</taxon>
        <taxon>Metazoa</taxon>
        <taxon>Ecdysozoa</taxon>
        <taxon>Nematoda</taxon>
        <taxon>Chromadorea</taxon>
        <taxon>Plectida</taxon>
        <taxon>Plectina</taxon>
        <taxon>Plectoidea</taxon>
        <taxon>Plectidae</taxon>
        <taxon>Plectus</taxon>
    </lineage>
</organism>
<evidence type="ECO:0000313" key="1">
    <source>
        <dbReference type="Proteomes" id="UP000887566"/>
    </source>
</evidence>
<name>A0A914X3Q3_9BILA</name>
<proteinExistence type="predicted"/>
<sequence>MSGWRQVGDRSGDIDRPCSHFRRSADRRLACLSFFRAERRWRRVRLATWVVIFRPARPCDVRAWRRVFNAPTPLFRHLRSSAFQSSPSRRRHVIGPGFIILMSFLRRCPPPPIVRFCMIFMIV</sequence>
<protein>
    <submittedName>
        <fullName evidence="2">Uncharacterized protein</fullName>
    </submittedName>
</protein>
<evidence type="ECO:0000313" key="2">
    <source>
        <dbReference type="WBParaSite" id="PSAMB.scaffold634size45022.g7520.t1"/>
    </source>
</evidence>
<dbReference type="WBParaSite" id="PSAMB.scaffold634size45022.g7520.t1">
    <property type="protein sequence ID" value="PSAMB.scaffold634size45022.g7520.t1"/>
    <property type="gene ID" value="PSAMB.scaffold634size45022.g7520"/>
</dbReference>
<accession>A0A914X3Q3</accession>